<sequence length="218" mass="24510">MGKRVMVIAAHPDDELLGCGGTIARHAEEGDEVCSVIVCEGESLRYVGLNVNQVAATERAAQILGVSQVHTLKFLDQKLDTYCLVDVIIAIEKVVDTFKPQIVYTHHSGDLNKDHRIVFEAASVALRPLSKHLEEMYSFYIVGSTELAYSPKFEPDTWVNISKTLQKKLNAFACYESEVRKYPHPRSLGGLENLARYVGNQCYMEAAEMFETVRRVKR</sequence>
<dbReference type="Pfam" id="PF02585">
    <property type="entry name" value="PIG-L"/>
    <property type="match status" value="1"/>
</dbReference>
<proteinExistence type="predicted"/>
<keyword evidence="2" id="KW-1185">Reference proteome</keyword>
<dbReference type="RefSeq" id="WP_072916018.1">
    <property type="nucleotide sequence ID" value="NZ_FRAR01000023.1"/>
</dbReference>
<dbReference type="EMBL" id="FRAR01000023">
    <property type="protein sequence ID" value="SHK76372.1"/>
    <property type="molecule type" value="Genomic_DNA"/>
</dbReference>
<dbReference type="STRING" id="1121421.SAMN02745123_03043"/>
<dbReference type="Gene3D" id="3.40.50.10320">
    <property type="entry name" value="LmbE-like"/>
    <property type="match status" value="1"/>
</dbReference>
<dbReference type="Proteomes" id="UP000183997">
    <property type="component" value="Unassembled WGS sequence"/>
</dbReference>
<dbReference type="OrthoDB" id="9815144at2"/>
<dbReference type="PANTHER" id="PTHR12993">
    <property type="entry name" value="N-ACETYLGLUCOSAMINYL-PHOSPHATIDYLINOSITOL DE-N-ACETYLASE-RELATED"/>
    <property type="match status" value="1"/>
</dbReference>
<dbReference type="InterPro" id="IPR003737">
    <property type="entry name" value="GlcNAc_PI_deacetylase-related"/>
</dbReference>
<accession>A0A1M6V4E9</accession>
<organism evidence="1 2">
    <name type="scientific">Desulforamulus aeronauticus DSM 10349</name>
    <dbReference type="NCBI Taxonomy" id="1121421"/>
    <lineage>
        <taxon>Bacteria</taxon>
        <taxon>Bacillati</taxon>
        <taxon>Bacillota</taxon>
        <taxon>Clostridia</taxon>
        <taxon>Eubacteriales</taxon>
        <taxon>Peptococcaceae</taxon>
        <taxon>Desulforamulus</taxon>
    </lineage>
</organism>
<name>A0A1M6V4E9_9FIRM</name>
<evidence type="ECO:0000313" key="1">
    <source>
        <dbReference type="EMBL" id="SHK76372.1"/>
    </source>
</evidence>
<dbReference type="AlphaFoldDB" id="A0A1M6V4E9"/>
<dbReference type="PANTHER" id="PTHR12993:SF11">
    <property type="entry name" value="N-ACETYLGLUCOSAMINYL-PHOSPHATIDYLINOSITOL DE-N-ACETYLASE"/>
    <property type="match status" value="1"/>
</dbReference>
<reference evidence="2" key="1">
    <citation type="submission" date="2016-11" db="EMBL/GenBank/DDBJ databases">
        <authorList>
            <person name="Varghese N."/>
            <person name="Submissions S."/>
        </authorList>
    </citation>
    <scope>NUCLEOTIDE SEQUENCE [LARGE SCALE GENOMIC DNA]</scope>
    <source>
        <strain evidence="2">DSM 10349</strain>
    </source>
</reference>
<dbReference type="SUPFAM" id="SSF102588">
    <property type="entry name" value="LmbE-like"/>
    <property type="match status" value="1"/>
</dbReference>
<evidence type="ECO:0000313" key="2">
    <source>
        <dbReference type="Proteomes" id="UP000183997"/>
    </source>
</evidence>
<dbReference type="InterPro" id="IPR024078">
    <property type="entry name" value="LmbE-like_dom_sf"/>
</dbReference>
<gene>
    <name evidence="1" type="ORF">SAMN02745123_03043</name>
</gene>
<protein>
    <submittedName>
        <fullName evidence="1">N-acetylglucosaminyl deacetylase, LmbE family</fullName>
    </submittedName>
</protein>
<dbReference type="GO" id="GO:0016811">
    <property type="term" value="F:hydrolase activity, acting on carbon-nitrogen (but not peptide) bonds, in linear amides"/>
    <property type="evidence" value="ECO:0007669"/>
    <property type="project" value="TreeGrafter"/>
</dbReference>